<protein>
    <submittedName>
        <fullName evidence="1">Uncharacterized protein</fullName>
    </submittedName>
</protein>
<organism evidence="1 2">
    <name type="scientific">Acinetobacter pragensis</name>
    <dbReference type="NCBI Taxonomy" id="1806892"/>
    <lineage>
        <taxon>Bacteria</taxon>
        <taxon>Pseudomonadati</taxon>
        <taxon>Pseudomonadota</taxon>
        <taxon>Gammaproteobacteria</taxon>
        <taxon>Moraxellales</taxon>
        <taxon>Moraxellaceae</taxon>
        <taxon>Acinetobacter</taxon>
    </lineage>
</organism>
<dbReference type="STRING" id="1806892.AZH43_03100"/>
<evidence type="ECO:0000313" key="1">
    <source>
        <dbReference type="EMBL" id="KYQ71136.1"/>
    </source>
</evidence>
<name>A0A151XZB9_9GAMM</name>
<dbReference type="EMBL" id="LUAW01000034">
    <property type="protein sequence ID" value="KYQ71136.1"/>
    <property type="molecule type" value="Genomic_DNA"/>
</dbReference>
<sequence length="64" mass="7255">MRLYISLNPPHAAHSLLEHMTVSSLKTAPYLSTKHGHASSNINHLLFHKKIFSANLWIDDQSSF</sequence>
<keyword evidence="2" id="KW-1185">Reference proteome</keyword>
<dbReference type="AlphaFoldDB" id="A0A151XZB9"/>
<accession>A0A151XZB9</accession>
<proteinExistence type="predicted"/>
<dbReference type="Proteomes" id="UP000076276">
    <property type="component" value="Unassembled WGS sequence"/>
</dbReference>
<comment type="caution">
    <text evidence="1">The sequence shown here is derived from an EMBL/GenBank/DDBJ whole genome shotgun (WGS) entry which is preliminary data.</text>
</comment>
<reference evidence="1 2" key="1">
    <citation type="submission" date="2016-03" db="EMBL/GenBank/DDBJ databases">
        <title>Acinetobacter genomospecies 28 strain ANC 4149.</title>
        <authorList>
            <person name="Radolfova-Krizova L."/>
            <person name="Nemec A."/>
        </authorList>
    </citation>
    <scope>NUCLEOTIDE SEQUENCE [LARGE SCALE GENOMIC DNA]</scope>
    <source>
        <strain evidence="1 2">ANC 4149</strain>
    </source>
</reference>
<evidence type="ECO:0000313" key="2">
    <source>
        <dbReference type="Proteomes" id="UP000076276"/>
    </source>
</evidence>
<gene>
    <name evidence="1" type="ORF">AZH43_03100</name>
</gene>